<sequence length="86" mass="10239">MKIKMMPATYQSEFSFKQLMKDLFTKKNKQTKPLSMTFSSSAQEFAGRISTNDDELRAQRYYDYDESTDNFEQYEAPIQEDLLIRK</sequence>
<evidence type="ECO:0000313" key="1">
    <source>
        <dbReference type="EMBL" id="KAH0570914.1"/>
    </source>
</evidence>
<accession>A0A9P8LM55</accession>
<dbReference type="Proteomes" id="UP000018208">
    <property type="component" value="Unassembled WGS sequence"/>
</dbReference>
<organism evidence="1 2">
    <name type="scientific">Spironucleus salmonicida</name>
    <dbReference type="NCBI Taxonomy" id="348837"/>
    <lineage>
        <taxon>Eukaryota</taxon>
        <taxon>Metamonada</taxon>
        <taxon>Diplomonadida</taxon>
        <taxon>Hexamitidae</taxon>
        <taxon>Hexamitinae</taxon>
        <taxon>Spironucleus</taxon>
    </lineage>
</organism>
<protein>
    <submittedName>
        <fullName evidence="1">Uncharacterized protein</fullName>
    </submittedName>
</protein>
<reference evidence="1 2" key="1">
    <citation type="journal article" date="2014" name="PLoS Genet.">
        <title>The Genome of Spironucleus salmonicida Highlights a Fish Pathogen Adapted to Fluctuating Environments.</title>
        <authorList>
            <person name="Xu F."/>
            <person name="Jerlstrom-Hultqvist J."/>
            <person name="Einarsson E."/>
            <person name="Astvaldsson A."/>
            <person name="Svard S.G."/>
            <person name="Andersson J.O."/>
        </authorList>
    </citation>
    <scope>NUCLEOTIDE SEQUENCE [LARGE SCALE GENOMIC DNA]</scope>
    <source>
        <strain evidence="1 2">ATCC 50377</strain>
    </source>
</reference>
<evidence type="ECO:0000313" key="2">
    <source>
        <dbReference type="Proteomes" id="UP000018208"/>
    </source>
</evidence>
<keyword evidence="2" id="KW-1185">Reference proteome</keyword>
<gene>
    <name evidence="1" type="ORF">SS50377_27207</name>
</gene>
<dbReference type="AlphaFoldDB" id="A0A9P8LM55"/>
<dbReference type="GeneID" id="94301230"/>
<proteinExistence type="predicted"/>
<dbReference type="EMBL" id="AUWU02000007">
    <property type="protein sequence ID" value="KAH0570914.1"/>
    <property type="molecule type" value="Genomic_DNA"/>
</dbReference>
<comment type="caution">
    <text evidence="1">The sequence shown here is derived from an EMBL/GenBank/DDBJ whole genome shotgun (WGS) entry which is preliminary data.</text>
</comment>
<name>A0A9P8LM55_9EUKA</name>
<dbReference type="KEGG" id="ssao:94301230"/>
<dbReference type="RefSeq" id="XP_067761687.1">
    <property type="nucleotide sequence ID" value="XM_067911000.1"/>
</dbReference>